<dbReference type="AlphaFoldDB" id="A0AAV7VB21"/>
<protein>
    <submittedName>
        <fullName evidence="1">Uncharacterized protein</fullName>
    </submittedName>
</protein>
<sequence length="216" mass="23366">MHIVWALISRSPIATFKHNHQPEITGSGAGTVPAWDGLPVDSAHGLLHQPSNWDAAAASSSSQALRAILHLQRPSRGSSDDPGDKQMPGSCWLTTPWGTTILFSPSRPGGRRQADAMIRGLLTPPGPSHHPQTWAHTALIHSLFLGPDLGARWLETWCPLPCNSTPWPRSCSKCITELPPCLGPEEVAALDPAQMPSAILSLRQPTRNSHTNLRTF</sequence>
<dbReference type="Proteomes" id="UP001066276">
    <property type="component" value="Chromosome 2_1"/>
</dbReference>
<proteinExistence type="predicted"/>
<evidence type="ECO:0000313" key="2">
    <source>
        <dbReference type="Proteomes" id="UP001066276"/>
    </source>
</evidence>
<reference evidence="1" key="1">
    <citation type="journal article" date="2022" name="bioRxiv">
        <title>Sequencing and chromosome-scale assembly of the giantPleurodeles waltlgenome.</title>
        <authorList>
            <person name="Brown T."/>
            <person name="Elewa A."/>
            <person name="Iarovenko S."/>
            <person name="Subramanian E."/>
            <person name="Araus A.J."/>
            <person name="Petzold A."/>
            <person name="Susuki M."/>
            <person name="Suzuki K.-i.T."/>
            <person name="Hayashi T."/>
            <person name="Toyoda A."/>
            <person name="Oliveira C."/>
            <person name="Osipova E."/>
            <person name="Leigh N.D."/>
            <person name="Simon A."/>
            <person name="Yun M.H."/>
        </authorList>
    </citation>
    <scope>NUCLEOTIDE SEQUENCE</scope>
    <source>
        <strain evidence="1">20211129_DDA</strain>
        <tissue evidence="1">Liver</tissue>
    </source>
</reference>
<accession>A0AAV7VB21</accession>
<evidence type="ECO:0000313" key="1">
    <source>
        <dbReference type="EMBL" id="KAJ1197363.1"/>
    </source>
</evidence>
<keyword evidence="2" id="KW-1185">Reference proteome</keyword>
<gene>
    <name evidence="1" type="ORF">NDU88_001223</name>
</gene>
<name>A0AAV7VB21_PLEWA</name>
<dbReference type="EMBL" id="JANPWB010000003">
    <property type="protein sequence ID" value="KAJ1197363.1"/>
    <property type="molecule type" value="Genomic_DNA"/>
</dbReference>
<comment type="caution">
    <text evidence="1">The sequence shown here is derived from an EMBL/GenBank/DDBJ whole genome shotgun (WGS) entry which is preliminary data.</text>
</comment>
<organism evidence="1 2">
    <name type="scientific">Pleurodeles waltl</name>
    <name type="common">Iberian ribbed newt</name>
    <dbReference type="NCBI Taxonomy" id="8319"/>
    <lineage>
        <taxon>Eukaryota</taxon>
        <taxon>Metazoa</taxon>
        <taxon>Chordata</taxon>
        <taxon>Craniata</taxon>
        <taxon>Vertebrata</taxon>
        <taxon>Euteleostomi</taxon>
        <taxon>Amphibia</taxon>
        <taxon>Batrachia</taxon>
        <taxon>Caudata</taxon>
        <taxon>Salamandroidea</taxon>
        <taxon>Salamandridae</taxon>
        <taxon>Pleurodelinae</taxon>
        <taxon>Pleurodeles</taxon>
    </lineage>
</organism>